<evidence type="ECO:0000313" key="2">
    <source>
        <dbReference type="EMBL" id="MBR9728296.1"/>
    </source>
</evidence>
<evidence type="ECO:0000313" key="3">
    <source>
        <dbReference type="Proteomes" id="UP000811844"/>
    </source>
</evidence>
<name>A0ABS5I2P6_9GAMM</name>
<proteinExistence type="predicted"/>
<reference evidence="2 3" key="1">
    <citation type="submission" date="2020-02" db="EMBL/GenBank/DDBJ databases">
        <title>Shewanella WXL01 sp. nov., a marine bacterium isolated from green algae in Luhuitou Fringing Reef (Northern South China Sea).</title>
        <authorList>
            <person name="Wang X."/>
        </authorList>
    </citation>
    <scope>NUCLEOTIDE SEQUENCE [LARGE SCALE GENOMIC DNA]</scope>
    <source>
        <strain evidence="2 3">MCCC 1A01895</strain>
    </source>
</reference>
<gene>
    <name evidence="2" type="ORF">G3R48_09955</name>
</gene>
<evidence type="ECO:0000256" key="1">
    <source>
        <dbReference type="SAM" id="Coils"/>
    </source>
</evidence>
<keyword evidence="3" id="KW-1185">Reference proteome</keyword>
<sequence length="207" mass="24767">MNKQSSNNHFHDLFYFIDSNDQNTVNWIKHYVKKQGYNVDNLGDIYCILNYLAGLIPFLEQRYFSDKMKWAYRTHKSRKKKKSTQMLNVIIDKNLINSIDKEREIYNLSRSKFVEVNLNGTFKDERYLEAQKQIKNEHSRVIQQKESIDNLKQRLNTANSSLEEVQETLSMFYETIKQRAVLDKEYDKLELCELQTLYQNAMNIKKA</sequence>
<keyword evidence="1" id="KW-0175">Coiled coil</keyword>
<comment type="caution">
    <text evidence="2">The sequence shown here is derived from an EMBL/GenBank/DDBJ whole genome shotgun (WGS) entry which is preliminary data.</text>
</comment>
<protein>
    <submittedName>
        <fullName evidence="2">Uncharacterized protein</fullName>
    </submittedName>
</protein>
<accession>A0ABS5I2P6</accession>
<dbReference type="EMBL" id="JAAIKR010000008">
    <property type="protein sequence ID" value="MBR9728296.1"/>
    <property type="molecule type" value="Genomic_DNA"/>
</dbReference>
<feature type="coiled-coil region" evidence="1">
    <location>
        <begin position="134"/>
        <end position="168"/>
    </location>
</feature>
<dbReference type="RefSeq" id="WP_153662891.1">
    <property type="nucleotide sequence ID" value="NZ_JAAIKR010000008.1"/>
</dbReference>
<dbReference type="Proteomes" id="UP000811844">
    <property type="component" value="Unassembled WGS sequence"/>
</dbReference>
<organism evidence="2 3">
    <name type="scientific">Shewanella intestini</name>
    <dbReference type="NCBI Taxonomy" id="2017544"/>
    <lineage>
        <taxon>Bacteria</taxon>
        <taxon>Pseudomonadati</taxon>
        <taxon>Pseudomonadota</taxon>
        <taxon>Gammaproteobacteria</taxon>
        <taxon>Alteromonadales</taxon>
        <taxon>Shewanellaceae</taxon>
        <taxon>Shewanella</taxon>
    </lineage>
</organism>